<dbReference type="GeneID" id="111817293"/>
<dbReference type="RefSeq" id="XP_023573434.1">
    <property type="nucleotide sequence ID" value="XM_023717666.1"/>
</dbReference>
<evidence type="ECO:0000313" key="2">
    <source>
        <dbReference type="RefSeq" id="XP_023573434.1"/>
    </source>
</evidence>
<organism evidence="1 2">
    <name type="scientific">Octodon degus</name>
    <name type="common">Degu</name>
    <name type="synonym">Sciurus degus</name>
    <dbReference type="NCBI Taxonomy" id="10160"/>
    <lineage>
        <taxon>Eukaryota</taxon>
        <taxon>Metazoa</taxon>
        <taxon>Chordata</taxon>
        <taxon>Craniata</taxon>
        <taxon>Vertebrata</taxon>
        <taxon>Euteleostomi</taxon>
        <taxon>Mammalia</taxon>
        <taxon>Eutheria</taxon>
        <taxon>Euarchontoglires</taxon>
        <taxon>Glires</taxon>
        <taxon>Rodentia</taxon>
        <taxon>Hystricomorpha</taxon>
        <taxon>Octodontidae</taxon>
        <taxon>Octodon</taxon>
    </lineage>
</organism>
<dbReference type="PANTHER" id="PTHR47315:SF3">
    <property type="entry name" value="FIBROUS SHEATH-INTERACTING PROTEIN 2-LIKE"/>
    <property type="match status" value="1"/>
</dbReference>
<keyword evidence="1" id="KW-1185">Reference proteome</keyword>
<reference evidence="2" key="1">
    <citation type="submission" date="2025-08" db="UniProtKB">
        <authorList>
            <consortium name="RefSeq"/>
        </authorList>
    </citation>
    <scope>IDENTIFICATION</scope>
</reference>
<dbReference type="Proteomes" id="UP000515203">
    <property type="component" value="Unplaced"/>
</dbReference>
<dbReference type="InParanoid" id="A0A6P6EMA1"/>
<dbReference type="PANTHER" id="PTHR47315">
    <property type="entry name" value="FIBROUS SHEATH INTERACTING PROTEIN 2"/>
    <property type="match status" value="1"/>
</dbReference>
<dbReference type="InterPro" id="IPR038891">
    <property type="entry name" value="FSIP2"/>
</dbReference>
<protein>
    <submittedName>
        <fullName evidence="2">Fibrous sheath-interacting protein 2-like</fullName>
    </submittedName>
</protein>
<name>A0A6P6EMA1_OCTDE</name>
<evidence type="ECO:0000313" key="1">
    <source>
        <dbReference type="Proteomes" id="UP000515203"/>
    </source>
</evidence>
<accession>A0A6P6EMA1</accession>
<proteinExistence type="predicted"/>
<gene>
    <name evidence="2" type="primary">LOC111817293</name>
</gene>
<sequence length="88" mass="9854">MLFSSPAVGHNLCSAIGFRLYQPSLQLNFTDPYCQLMETNCKCLLDPHLKSHSQRNDMPRTLRSVGFMTSNNKTIDLSISLSSKSSKT</sequence>
<dbReference type="OrthoDB" id="9717094at2759"/>
<dbReference type="AlphaFoldDB" id="A0A6P6EMA1"/>